<accession>A0A4S2MTE2</accession>
<comment type="subcellular location">
    <subcellularLocation>
        <location evidence="2 9">Nucleus</location>
    </subcellularLocation>
</comment>
<dbReference type="GO" id="GO:0006294">
    <property type="term" value="P:nucleotide-excision repair, preincision complex assembly"/>
    <property type="evidence" value="ECO:0007669"/>
    <property type="project" value="TreeGrafter"/>
</dbReference>
<evidence type="ECO:0000256" key="1">
    <source>
        <dbReference type="ARBA" id="ARBA00002817"/>
    </source>
</evidence>
<evidence type="ECO:0000256" key="9">
    <source>
        <dbReference type="RuleBase" id="RU368032"/>
    </source>
</evidence>
<feature type="coiled-coil region" evidence="10">
    <location>
        <begin position="41"/>
        <end position="68"/>
    </location>
</feature>
<keyword evidence="7 9" id="KW-0234">DNA repair</keyword>
<dbReference type="AlphaFoldDB" id="A0A4S2MTE2"/>
<evidence type="ECO:0000256" key="5">
    <source>
        <dbReference type="ARBA" id="ARBA00023015"/>
    </source>
</evidence>
<evidence type="ECO:0000256" key="7">
    <source>
        <dbReference type="ARBA" id="ARBA00023204"/>
    </source>
</evidence>
<sequence>MPRAQKGVLVECDPSIKAILLKLDNDSGHAFIQQDLDDSTLVIKESRLAELKLKLNQVLEKAQMHDREEQGSDDDD</sequence>
<protein>
    <recommendedName>
        <fullName evidence="9">General transcription and DNA repair factor IIH subunit TFB5</fullName>
    </recommendedName>
</protein>
<comment type="function">
    <text evidence="9">In NER, TFIIH acts by opening DNA around the lesion to allow the excision of the damaged oligonucleotide and its replacement by a new DNA fragment. In transcription, TFIIH has an essential role in transcription initiation. When the pre-initiation complex (PIC) has been established, TFIIH is required for promoter opening and promoter escape.</text>
</comment>
<dbReference type="SMART" id="SM01395">
    <property type="entry name" value="Tbf5"/>
    <property type="match status" value="1"/>
</dbReference>
<dbReference type="GO" id="GO:0006367">
    <property type="term" value="P:transcription initiation at RNA polymerase II promoter"/>
    <property type="evidence" value="ECO:0007669"/>
    <property type="project" value="UniProtKB-UniRule"/>
</dbReference>
<dbReference type="GO" id="GO:0005675">
    <property type="term" value="C:transcription factor TFIIH holo complex"/>
    <property type="evidence" value="ECO:0007669"/>
    <property type="project" value="TreeGrafter"/>
</dbReference>
<proteinExistence type="inferred from homology"/>
<comment type="similarity">
    <text evidence="3 9">Belongs to the TFB5 family.</text>
</comment>
<keyword evidence="4 9" id="KW-0227">DNA damage</keyword>
<comment type="subunit">
    <text evidence="9">Component of the 7-subunit TFIIH core complex.</text>
</comment>
<keyword evidence="8 9" id="KW-0539">Nucleus</keyword>
<evidence type="ECO:0000313" key="11">
    <source>
        <dbReference type="EMBL" id="TGZ79779.1"/>
    </source>
</evidence>
<comment type="function">
    <text evidence="1">Component of the general transcription and DNA repair factor IIH (TFIIH) core complex, which is involved in general and transcription-coupled nucleotide excision repair (NER) of damaged DNA and, when complexed to TFIIK, in RNA transcription by RNA polymerase II. In NER, TFIIH acts by opening DNA around the lesion to allow the excision of the damaged oligonucleotide and its replacement by a new DNA fragment. In transcription, TFIIH has an essential role in transcription initiation. When the pre-initiation complex (PIC) has been established, TFIIH is required for promoter opening and promoter escape. Phosphorylation of the C-terminal tail (CTD) of the largest subunit of RNA polymerase II by the kinase module TFIIK controls the initiation of transcription.</text>
</comment>
<dbReference type="PANTHER" id="PTHR28580:SF1">
    <property type="entry name" value="GENERAL TRANSCRIPTION FACTOR IIH SUBUNIT 5"/>
    <property type="match status" value="1"/>
</dbReference>
<keyword evidence="5 9" id="KW-0805">Transcription regulation</keyword>
<keyword evidence="10" id="KW-0175">Coiled coil</keyword>
<reference evidence="11 12" key="1">
    <citation type="submission" date="2019-04" db="EMBL/GenBank/DDBJ databases">
        <title>Comparative genomics and transcriptomics to analyze fruiting body development in filamentous ascomycetes.</title>
        <authorList>
            <consortium name="DOE Joint Genome Institute"/>
            <person name="Lutkenhaus R."/>
            <person name="Traeger S."/>
            <person name="Breuer J."/>
            <person name="Kuo A."/>
            <person name="Lipzen A."/>
            <person name="Pangilinan J."/>
            <person name="Dilworth D."/>
            <person name="Sandor L."/>
            <person name="Poggeler S."/>
            <person name="Barry K."/>
            <person name="Grigoriev I.V."/>
            <person name="Nowrousian M."/>
        </authorList>
    </citation>
    <scope>NUCLEOTIDE SEQUENCE [LARGE SCALE GENOMIC DNA]</scope>
    <source>
        <strain evidence="11 12">CBS 389.68</strain>
    </source>
</reference>
<evidence type="ECO:0000256" key="3">
    <source>
        <dbReference type="ARBA" id="ARBA00007470"/>
    </source>
</evidence>
<organism evidence="11 12">
    <name type="scientific">Ascodesmis nigricans</name>
    <dbReference type="NCBI Taxonomy" id="341454"/>
    <lineage>
        <taxon>Eukaryota</taxon>
        <taxon>Fungi</taxon>
        <taxon>Dikarya</taxon>
        <taxon>Ascomycota</taxon>
        <taxon>Pezizomycotina</taxon>
        <taxon>Pezizomycetes</taxon>
        <taxon>Pezizales</taxon>
        <taxon>Ascodesmidaceae</taxon>
        <taxon>Ascodesmis</taxon>
    </lineage>
</organism>
<evidence type="ECO:0000256" key="6">
    <source>
        <dbReference type="ARBA" id="ARBA00023163"/>
    </source>
</evidence>
<dbReference type="Pfam" id="PF06331">
    <property type="entry name" value="Tfb5"/>
    <property type="match status" value="1"/>
</dbReference>
<gene>
    <name evidence="11" type="ORF">EX30DRAFT_342124</name>
</gene>
<dbReference type="Proteomes" id="UP000298138">
    <property type="component" value="Unassembled WGS sequence"/>
</dbReference>
<evidence type="ECO:0000256" key="8">
    <source>
        <dbReference type="ARBA" id="ARBA00023242"/>
    </source>
</evidence>
<evidence type="ECO:0000313" key="12">
    <source>
        <dbReference type="Proteomes" id="UP000298138"/>
    </source>
</evidence>
<dbReference type="PANTHER" id="PTHR28580">
    <property type="entry name" value="GENERAL TRANSCRIPTION FACTOR IIH SUBUNIT 5"/>
    <property type="match status" value="1"/>
</dbReference>
<dbReference type="GO" id="GO:0000439">
    <property type="term" value="C:transcription factor TFIIH core complex"/>
    <property type="evidence" value="ECO:0007669"/>
    <property type="project" value="UniProtKB-UniRule"/>
</dbReference>
<evidence type="ECO:0000256" key="10">
    <source>
        <dbReference type="SAM" id="Coils"/>
    </source>
</evidence>
<dbReference type="OrthoDB" id="354at2759"/>
<dbReference type="Gene3D" id="3.30.70.1220">
    <property type="entry name" value="TFB5-like"/>
    <property type="match status" value="1"/>
</dbReference>
<dbReference type="InterPro" id="IPR035935">
    <property type="entry name" value="TFB5-like_sf"/>
</dbReference>
<feature type="non-terminal residue" evidence="11">
    <location>
        <position position="76"/>
    </location>
</feature>
<dbReference type="FunFam" id="3.30.70.1220:FF:000002">
    <property type="entry name" value="RNA polymerase II transcription factor B subunit 5"/>
    <property type="match status" value="1"/>
</dbReference>
<evidence type="ECO:0000256" key="2">
    <source>
        <dbReference type="ARBA" id="ARBA00004123"/>
    </source>
</evidence>
<dbReference type="FunCoup" id="A0A4S2MTE2">
    <property type="interactions" value="149"/>
</dbReference>
<dbReference type="STRING" id="341454.A0A4S2MTE2"/>
<dbReference type="InParanoid" id="A0A4S2MTE2"/>
<keyword evidence="12" id="KW-1185">Reference proteome</keyword>
<dbReference type="EMBL" id="ML220129">
    <property type="protein sequence ID" value="TGZ79779.1"/>
    <property type="molecule type" value="Genomic_DNA"/>
</dbReference>
<evidence type="ECO:0000256" key="4">
    <source>
        <dbReference type="ARBA" id="ARBA00022763"/>
    </source>
</evidence>
<dbReference type="SUPFAM" id="SSF142897">
    <property type="entry name" value="TFB5-like"/>
    <property type="match status" value="1"/>
</dbReference>
<dbReference type="InterPro" id="IPR009400">
    <property type="entry name" value="TFIIH_TTDA/Tfb5"/>
</dbReference>
<name>A0A4S2MTE2_9PEZI</name>
<keyword evidence="6 9" id="KW-0804">Transcription</keyword>